<protein>
    <submittedName>
        <fullName evidence="3">Uncharacterized protein</fullName>
    </submittedName>
</protein>
<sequence>MKYFKAILFTLLMALIFFGVIIFVEGVFAARKMADVINTALEEDNYHVLLRANFQSKEPMINEVITTDEFTLNIRGFETAAVVNSELKHYFEFTIVTIDGEIGLTDMAATLKTDTEEIPIWFLKYFNLEVYTVVTDSSSYKVFEVSDIFKDGATVLESLILSYTPENATSETEIIIDVQKQEADFVFANIIIDYYNNHDNNYPTLETDEIKLHQHVEINTFPALVISGGITLVLIVLYTYYIYSVRPRRKLGKARPSSNLQKDIKRIHQDNTEQKKHK</sequence>
<feature type="compositionally biased region" description="Basic and acidic residues" evidence="1">
    <location>
        <begin position="262"/>
        <end position="278"/>
    </location>
</feature>
<dbReference type="RefSeq" id="WP_282838605.1">
    <property type="nucleotide sequence ID" value="NZ_JASCXW010000002.1"/>
</dbReference>
<keyword evidence="2" id="KW-1133">Transmembrane helix</keyword>
<comment type="caution">
    <text evidence="3">The sequence shown here is derived from an EMBL/GenBank/DDBJ whole genome shotgun (WGS) entry which is preliminary data.</text>
</comment>
<dbReference type="Proteomes" id="UP001431532">
    <property type="component" value="Unassembled WGS sequence"/>
</dbReference>
<proteinExistence type="predicted"/>
<evidence type="ECO:0000256" key="1">
    <source>
        <dbReference type="SAM" id="MobiDB-lite"/>
    </source>
</evidence>
<name>A0AAW6U2S1_9MOLU</name>
<evidence type="ECO:0000256" key="2">
    <source>
        <dbReference type="SAM" id="Phobius"/>
    </source>
</evidence>
<gene>
    <name evidence="3" type="ORF">QJ521_01330</name>
</gene>
<accession>A0AAW6U2S1</accession>
<keyword evidence="2" id="KW-0472">Membrane</keyword>
<keyword evidence="4" id="KW-1185">Reference proteome</keyword>
<feature type="transmembrane region" description="Helical" evidence="2">
    <location>
        <begin position="221"/>
        <end position="243"/>
    </location>
</feature>
<reference evidence="3" key="1">
    <citation type="submission" date="2023-05" db="EMBL/GenBank/DDBJ databases">
        <title>Mariniplasma microaerophilum sp. nov., a novel anaerobic mollicute isolated from terrestrial mud volcano, Taman Peninsula, Russia.</title>
        <authorList>
            <person name="Khomyakova M.A."/>
            <person name="Merkel A.Y."/>
            <person name="Slobodkin A.I."/>
        </authorList>
    </citation>
    <scope>NUCLEOTIDE SEQUENCE</scope>
    <source>
        <strain evidence="3">M4Ah</strain>
    </source>
</reference>
<evidence type="ECO:0000313" key="3">
    <source>
        <dbReference type="EMBL" id="MDI6452190.1"/>
    </source>
</evidence>
<keyword evidence="2" id="KW-0812">Transmembrane</keyword>
<feature type="region of interest" description="Disordered" evidence="1">
    <location>
        <begin position="253"/>
        <end position="278"/>
    </location>
</feature>
<dbReference type="EMBL" id="JASCXW010000002">
    <property type="protein sequence ID" value="MDI6452190.1"/>
    <property type="molecule type" value="Genomic_DNA"/>
</dbReference>
<evidence type="ECO:0000313" key="4">
    <source>
        <dbReference type="Proteomes" id="UP001431532"/>
    </source>
</evidence>
<dbReference type="AlphaFoldDB" id="A0AAW6U2S1"/>
<organism evidence="3 4">
    <name type="scientific">Peloplasma aerotolerans</name>
    <dbReference type="NCBI Taxonomy" id="3044389"/>
    <lineage>
        <taxon>Bacteria</taxon>
        <taxon>Bacillati</taxon>
        <taxon>Mycoplasmatota</taxon>
        <taxon>Mollicutes</taxon>
        <taxon>Acholeplasmatales</taxon>
        <taxon>Acholeplasmataceae</taxon>
        <taxon>Peloplasma</taxon>
    </lineage>
</organism>